<keyword evidence="2" id="KW-0833">Ubl conjugation pathway</keyword>
<evidence type="ECO:0000256" key="1">
    <source>
        <dbReference type="ARBA" id="ARBA00006043"/>
    </source>
</evidence>
<protein>
    <recommendedName>
        <fullName evidence="8">UFD1-domain-containing protein</fullName>
    </recommendedName>
</protein>
<dbReference type="PANTHER" id="PTHR12555">
    <property type="entry name" value="UBIQUITIN FUSION DEGRADATON PROTEIN 1"/>
    <property type="match status" value="1"/>
</dbReference>
<feature type="region of interest" description="Disordered" evidence="3">
    <location>
        <begin position="280"/>
        <end position="305"/>
    </location>
</feature>
<keyword evidence="7" id="KW-1185">Reference proteome</keyword>
<dbReference type="Gene3D" id="3.10.330.10">
    <property type="match status" value="1"/>
</dbReference>
<gene>
    <name evidence="6" type="ORF">NLI96_g236</name>
</gene>
<dbReference type="InterPro" id="IPR055417">
    <property type="entry name" value="UFD1_N1"/>
</dbReference>
<dbReference type="InterPro" id="IPR055418">
    <property type="entry name" value="UFD1_N2"/>
</dbReference>
<evidence type="ECO:0000313" key="7">
    <source>
        <dbReference type="Proteomes" id="UP001212997"/>
    </source>
</evidence>
<feature type="region of interest" description="Disordered" evidence="3">
    <location>
        <begin position="353"/>
        <end position="468"/>
    </location>
</feature>
<dbReference type="InterPro" id="IPR004854">
    <property type="entry name" value="Ufd1-like"/>
</dbReference>
<comment type="caution">
    <text evidence="6">The sequence shown here is derived from an EMBL/GenBank/DDBJ whole genome shotgun (WGS) entry which is preliminary data.</text>
</comment>
<feature type="domain" description="Ubiquitin fusion degradation protein UFD1 N-terminal subdomain 1" evidence="4">
    <location>
        <begin position="40"/>
        <end position="139"/>
    </location>
</feature>
<proteinExistence type="inferred from homology"/>
<sequence>MDLFGEDDHAFGGPGGLFAQLAQGFAGGMGPRMPRPANLYDTYFKAYSVAMLPGKERENVSYGGKIIMPPSALASLTSLDLESPWMFQLRNPSNTAASTHAGVLEFIAPEGCVHLPHWMMKTLRLEEGDPIRVTGAELPKGKLVKLQAQSVHFLEISDHKAVLEQALRHFSVLTQGDIIEICYNSIVFGLLVMETQPGGEGISVLDTDLEVDFAPPVGYKEPERPKPPPTANMATKLNIDVGQSTPGSSRPASALAGTFAAPNARASAVSKGGEQWESFKGKGETLGGRKTKGKGISHRQVEQVAEGSKIIRTDKHRVVTNNSLEAEASAPAPLNVPHGTLFFGFKYTPYVPPESTSTTSASRSPPLSFSGRGNTLSGTASGQSVGSSSKGKGKEQEPVHWGSGGRTLTSKIAATPSQNRAVGAGGAAVPVLPQRKPRVQERTPSPDIDFGVSSEDDDGDEYIDIDSD</sequence>
<dbReference type="GO" id="GO:0006511">
    <property type="term" value="P:ubiquitin-dependent protein catabolic process"/>
    <property type="evidence" value="ECO:0007669"/>
    <property type="project" value="InterPro"/>
</dbReference>
<feature type="domain" description="Ubiquitin fusion degradation protein UFD1 N-terminal subdomain 2" evidence="5">
    <location>
        <begin position="140"/>
        <end position="216"/>
    </location>
</feature>
<organism evidence="6 7">
    <name type="scientific">Meripilus lineatus</name>
    <dbReference type="NCBI Taxonomy" id="2056292"/>
    <lineage>
        <taxon>Eukaryota</taxon>
        <taxon>Fungi</taxon>
        <taxon>Dikarya</taxon>
        <taxon>Basidiomycota</taxon>
        <taxon>Agaricomycotina</taxon>
        <taxon>Agaricomycetes</taxon>
        <taxon>Polyporales</taxon>
        <taxon>Meripilaceae</taxon>
        <taxon>Meripilus</taxon>
    </lineage>
</organism>
<dbReference type="InterPro" id="IPR042299">
    <property type="entry name" value="Ufd1-like_Nn"/>
</dbReference>
<evidence type="ECO:0000259" key="4">
    <source>
        <dbReference type="Pfam" id="PF03152"/>
    </source>
</evidence>
<dbReference type="PANTHER" id="PTHR12555:SF13">
    <property type="entry name" value="UBIQUITIN RECOGNITION FACTOR IN ER-ASSOCIATED DEGRADATION PROTEIN 1"/>
    <property type="match status" value="1"/>
</dbReference>
<dbReference type="Proteomes" id="UP001212997">
    <property type="component" value="Unassembled WGS sequence"/>
</dbReference>
<feature type="compositionally biased region" description="Low complexity" evidence="3">
    <location>
        <begin position="377"/>
        <end position="390"/>
    </location>
</feature>
<dbReference type="GO" id="GO:0034098">
    <property type="term" value="C:VCP-NPL4-UFD1 AAA ATPase complex"/>
    <property type="evidence" value="ECO:0007669"/>
    <property type="project" value="TreeGrafter"/>
</dbReference>
<feature type="compositionally biased region" description="Polar residues" evidence="3">
    <location>
        <begin position="406"/>
        <end position="420"/>
    </location>
</feature>
<dbReference type="GO" id="GO:0036503">
    <property type="term" value="P:ERAD pathway"/>
    <property type="evidence" value="ECO:0007669"/>
    <property type="project" value="TreeGrafter"/>
</dbReference>
<evidence type="ECO:0008006" key="8">
    <source>
        <dbReference type="Google" id="ProtNLM"/>
    </source>
</evidence>
<evidence type="ECO:0000256" key="2">
    <source>
        <dbReference type="ARBA" id="ARBA00022786"/>
    </source>
</evidence>
<dbReference type="AlphaFoldDB" id="A0AAD5YIN9"/>
<dbReference type="Gene3D" id="2.40.40.50">
    <property type="entry name" value="Ubiquitin fusion degradation protein UFD1, N-terminal domain"/>
    <property type="match status" value="1"/>
</dbReference>
<name>A0AAD5YIN9_9APHY</name>
<comment type="similarity">
    <text evidence="1">Belongs to the UFD1 family.</text>
</comment>
<accession>A0AAD5YIN9</accession>
<evidence type="ECO:0000256" key="3">
    <source>
        <dbReference type="SAM" id="MobiDB-lite"/>
    </source>
</evidence>
<evidence type="ECO:0000313" key="6">
    <source>
        <dbReference type="EMBL" id="KAJ3492111.1"/>
    </source>
</evidence>
<dbReference type="EMBL" id="JANAWD010000003">
    <property type="protein sequence ID" value="KAJ3492111.1"/>
    <property type="molecule type" value="Genomic_DNA"/>
</dbReference>
<reference evidence="6" key="1">
    <citation type="submission" date="2022-07" db="EMBL/GenBank/DDBJ databases">
        <title>Genome Sequence of Physisporinus lineatus.</title>
        <authorList>
            <person name="Buettner E."/>
        </authorList>
    </citation>
    <scope>NUCLEOTIDE SEQUENCE</scope>
    <source>
        <strain evidence="6">VT162</strain>
    </source>
</reference>
<dbReference type="GO" id="GO:0031593">
    <property type="term" value="F:polyubiquitin modification-dependent protein binding"/>
    <property type="evidence" value="ECO:0007669"/>
    <property type="project" value="TreeGrafter"/>
</dbReference>
<feature type="compositionally biased region" description="Acidic residues" evidence="3">
    <location>
        <begin position="454"/>
        <end position="468"/>
    </location>
</feature>
<dbReference type="Pfam" id="PF03152">
    <property type="entry name" value="UFD1_N1"/>
    <property type="match status" value="1"/>
</dbReference>
<evidence type="ECO:0000259" key="5">
    <source>
        <dbReference type="Pfam" id="PF24842"/>
    </source>
</evidence>
<dbReference type="Pfam" id="PF24842">
    <property type="entry name" value="UFD1_N2"/>
    <property type="match status" value="1"/>
</dbReference>
<feature type="compositionally biased region" description="Low complexity" evidence="3">
    <location>
        <begin position="353"/>
        <end position="368"/>
    </location>
</feature>